<dbReference type="AlphaFoldDB" id="A0A1I3ZNF3"/>
<dbReference type="OrthoDB" id="3213529at2"/>
<evidence type="ECO:0000259" key="1">
    <source>
        <dbReference type="Pfam" id="PF07561"/>
    </source>
</evidence>
<keyword evidence="3" id="KW-1185">Reference proteome</keyword>
<dbReference type="InterPro" id="IPR011437">
    <property type="entry name" value="DUF1540"/>
</dbReference>
<sequence length="94" mass="9873">MDMPAVTECAVEPCAYNREHACHALAITVGDPQQAQCDTFFTAPRKGGSPEAAAHVGACKMSDCRHNTDFECQATGISVGALHGTADCLTYSPN</sequence>
<evidence type="ECO:0000313" key="3">
    <source>
        <dbReference type="Proteomes" id="UP000198928"/>
    </source>
</evidence>
<proteinExistence type="predicted"/>
<feature type="domain" description="DUF1540" evidence="1">
    <location>
        <begin position="8"/>
        <end position="40"/>
    </location>
</feature>
<evidence type="ECO:0000313" key="2">
    <source>
        <dbReference type="EMBL" id="SFK45612.1"/>
    </source>
</evidence>
<reference evidence="3" key="1">
    <citation type="submission" date="2016-10" db="EMBL/GenBank/DDBJ databases">
        <authorList>
            <person name="Varghese N."/>
            <person name="Submissions S."/>
        </authorList>
    </citation>
    <scope>NUCLEOTIDE SEQUENCE [LARGE SCALE GENOMIC DNA]</scope>
    <source>
        <strain evidence="3">PL19</strain>
    </source>
</reference>
<organism evidence="2 3">
    <name type="scientific">Streptomyces pini</name>
    <dbReference type="NCBI Taxonomy" id="1520580"/>
    <lineage>
        <taxon>Bacteria</taxon>
        <taxon>Bacillati</taxon>
        <taxon>Actinomycetota</taxon>
        <taxon>Actinomycetes</taxon>
        <taxon>Kitasatosporales</taxon>
        <taxon>Streptomycetaceae</taxon>
        <taxon>Streptomyces</taxon>
    </lineage>
</organism>
<feature type="domain" description="DUF1540" evidence="1">
    <location>
        <begin position="59"/>
        <end position="83"/>
    </location>
</feature>
<gene>
    <name evidence="2" type="ORF">SAMN05192584_106101</name>
</gene>
<name>A0A1I3ZNF3_9ACTN</name>
<accession>A0A1I3ZNF3</accession>
<dbReference type="RefSeq" id="WP_093849328.1">
    <property type="nucleotide sequence ID" value="NZ_FOSG01000006.1"/>
</dbReference>
<dbReference type="Proteomes" id="UP000198928">
    <property type="component" value="Unassembled WGS sequence"/>
</dbReference>
<dbReference type="EMBL" id="FOSG01000006">
    <property type="protein sequence ID" value="SFK45612.1"/>
    <property type="molecule type" value="Genomic_DNA"/>
</dbReference>
<dbReference type="Pfam" id="PF07561">
    <property type="entry name" value="DUF1540"/>
    <property type="match status" value="2"/>
</dbReference>
<protein>
    <recommendedName>
        <fullName evidence="1">DUF1540 domain-containing protein</fullName>
    </recommendedName>
</protein>